<dbReference type="InterPro" id="IPR007829">
    <property type="entry name" value="TM2"/>
</dbReference>
<accession>A0ABW1QB77</accession>
<feature type="transmembrane region" description="Helical" evidence="5">
    <location>
        <begin position="39"/>
        <end position="61"/>
    </location>
</feature>
<reference evidence="8" key="1">
    <citation type="journal article" date="2019" name="Int. J. Syst. Evol. Microbiol.">
        <title>The Global Catalogue of Microorganisms (GCM) 10K type strain sequencing project: providing services to taxonomists for standard genome sequencing and annotation.</title>
        <authorList>
            <consortium name="The Broad Institute Genomics Platform"/>
            <consortium name="The Broad Institute Genome Sequencing Center for Infectious Disease"/>
            <person name="Wu L."/>
            <person name="Ma J."/>
        </authorList>
    </citation>
    <scope>NUCLEOTIDE SEQUENCE [LARGE SCALE GENOMIC DNA]</scope>
    <source>
        <strain evidence="8">CCUG 51943</strain>
    </source>
</reference>
<dbReference type="EMBL" id="JBHSQE010000004">
    <property type="protein sequence ID" value="MFC6146636.1"/>
    <property type="molecule type" value="Genomic_DNA"/>
</dbReference>
<proteinExistence type="predicted"/>
<organism evidence="7 8">
    <name type="scientific">Corynebacterium nasicanis</name>
    <dbReference type="NCBI Taxonomy" id="1448267"/>
    <lineage>
        <taxon>Bacteria</taxon>
        <taxon>Bacillati</taxon>
        <taxon>Actinomycetota</taxon>
        <taxon>Actinomycetes</taxon>
        <taxon>Mycobacteriales</taxon>
        <taxon>Corynebacteriaceae</taxon>
        <taxon>Corynebacterium</taxon>
    </lineage>
</organism>
<evidence type="ECO:0000313" key="7">
    <source>
        <dbReference type="EMBL" id="MFC6146636.1"/>
    </source>
</evidence>
<comment type="subcellular location">
    <subcellularLocation>
        <location evidence="1">Membrane</location>
        <topology evidence="1">Multi-pass membrane protein</topology>
    </subcellularLocation>
</comment>
<name>A0ABW1QB77_9CORY</name>
<sequence length="119" mass="13212">MTNPFNQQQYDQNGMPIAQPMYAQPQYGMMQPQAPAKSWVVAILLAFFLGSLGVHNFYLGYTNRGVVQLVLTIFGWATTVLLIGFIFLAIVWVWVLIDFILILLRSGGMATDANGVPLS</sequence>
<feature type="transmembrane region" description="Helical" evidence="5">
    <location>
        <begin position="73"/>
        <end position="104"/>
    </location>
</feature>
<keyword evidence="2 5" id="KW-0812">Transmembrane</keyword>
<dbReference type="RefSeq" id="WP_377001184.1">
    <property type="nucleotide sequence ID" value="NZ_JBHSQE010000004.1"/>
</dbReference>
<keyword evidence="3 5" id="KW-1133">Transmembrane helix</keyword>
<dbReference type="Pfam" id="PF05154">
    <property type="entry name" value="TM2"/>
    <property type="match status" value="1"/>
</dbReference>
<evidence type="ECO:0000313" key="8">
    <source>
        <dbReference type="Proteomes" id="UP001596244"/>
    </source>
</evidence>
<evidence type="ECO:0000256" key="2">
    <source>
        <dbReference type="ARBA" id="ARBA00022692"/>
    </source>
</evidence>
<evidence type="ECO:0000256" key="3">
    <source>
        <dbReference type="ARBA" id="ARBA00022989"/>
    </source>
</evidence>
<keyword evidence="4 5" id="KW-0472">Membrane</keyword>
<evidence type="ECO:0000256" key="5">
    <source>
        <dbReference type="SAM" id="Phobius"/>
    </source>
</evidence>
<feature type="domain" description="TM2" evidence="6">
    <location>
        <begin position="36"/>
        <end position="86"/>
    </location>
</feature>
<gene>
    <name evidence="7" type="ORF">ACFPUZ_07445</name>
</gene>
<dbReference type="InterPro" id="IPR050932">
    <property type="entry name" value="TM2D1-3-like"/>
</dbReference>
<dbReference type="Proteomes" id="UP001596244">
    <property type="component" value="Unassembled WGS sequence"/>
</dbReference>
<dbReference type="PANTHER" id="PTHR21016">
    <property type="entry name" value="BETA-AMYLOID BINDING PROTEIN-RELATED"/>
    <property type="match status" value="1"/>
</dbReference>
<keyword evidence="8" id="KW-1185">Reference proteome</keyword>
<comment type="caution">
    <text evidence="7">The sequence shown here is derived from an EMBL/GenBank/DDBJ whole genome shotgun (WGS) entry which is preliminary data.</text>
</comment>
<protein>
    <submittedName>
        <fullName evidence="7">TM2 domain-containing protein</fullName>
    </submittedName>
</protein>
<dbReference type="PANTHER" id="PTHR21016:SF25">
    <property type="entry name" value="TM2 DOMAIN-CONTAINING PROTEIN DDB_G0277895-RELATED"/>
    <property type="match status" value="1"/>
</dbReference>
<evidence type="ECO:0000259" key="6">
    <source>
        <dbReference type="Pfam" id="PF05154"/>
    </source>
</evidence>
<evidence type="ECO:0000256" key="4">
    <source>
        <dbReference type="ARBA" id="ARBA00023136"/>
    </source>
</evidence>
<evidence type="ECO:0000256" key="1">
    <source>
        <dbReference type="ARBA" id="ARBA00004141"/>
    </source>
</evidence>